<gene>
    <name evidence="1" type="ORF">EVOR1521_LOCUS7811</name>
</gene>
<protein>
    <submittedName>
        <fullName evidence="1">Uncharacterized protein</fullName>
    </submittedName>
</protein>
<comment type="caution">
    <text evidence="1">The sequence shown here is derived from an EMBL/GenBank/DDBJ whole genome shotgun (WGS) entry which is preliminary data.</text>
</comment>
<dbReference type="AlphaFoldDB" id="A0AA36I294"/>
<name>A0AA36I294_9DINO</name>
<dbReference type="Proteomes" id="UP001178507">
    <property type="component" value="Unassembled WGS sequence"/>
</dbReference>
<keyword evidence="2" id="KW-1185">Reference proteome</keyword>
<sequence length="352" mass="40771">MAAMEILRPEGPASMSHLYFPPRGMPRPTLTQVLSEPDLRKEFFQHELTGDRLQHRREWMELMNDLDKQVAQRKQDQKRRVETEVALIRARQAHQRSEQAVSLQSEKPAWNYPEPMEYFERPTPRLMEASNTFTKNNMLMGIFDTPHDKPAHWEFDAYPGWAPFIHCASLAKDARVKPLAPKEKMYQERLERKLKRAKALERQDALRKTDGAMKKKALEENADEFSCLKREKPAWADQAVYTHEFFSKPEKPKHADYYETGIDKHVQQPERAMSFARDIIAGEGGRKSFWKEPSGGAVKGRAIRALRAKALLCPRGCSGMQEDLARAAAREEMRKTKSPAFPCGWLWLAHRT</sequence>
<dbReference type="EMBL" id="CAUJNA010000646">
    <property type="protein sequence ID" value="CAJ1379625.1"/>
    <property type="molecule type" value="Genomic_DNA"/>
</dbReference>
<proteinExistence type="predicted"/>
<reference evidence="1" key="1">
    <citation type="submission" date="2023-08" db="EMBL/GenBank/DDBJ databases">
        <authorList>
            <person name="Chen Y."/>
            <person name="Shah S."/>
            <person name="Dougan E. K."/>
            <person name="Thang M."/>
            <person name="Chan C."/>
        </authorList>
    </citation>
    <scope>NUCLEOTIDE SEQUENCE</scope>
</reference>
<evidence type="ECO:0000313" key="2">
    <source>
        <dbReference type="Proteomes" id="UP001178507"/>
    </source>
</evidence>
<organism evidence="1 2">
    <name type="scientific">Effrenium voratum</name>
    <dbReference type="NCBI Taxonomy" id="2562239"/>
    <lineage>
        <taxon>Eukaryota</taxon>
        <taxon>Sar</taxon>
        <taxon>Alveolata</taxon>
        <taxon>Dinophyceae</taxon>
        <taxon>Suessiales</taxon>
        <taxon>Symbiodiniaceae</taxon>
        <taxon>Effrenium</taxon>
    </lineage>
</organism>
<evidence type="ECO:0000313" key="1">
    <source>
        <dbReference type="EMBL" id="CAJ1379625.1"/>
    </source>
</evidence>
<accession>A0AA36I294</accession>